<evidence type="ECO:0000259" key="2">
    <source>
        <dbReference type="Pfam" id="PF13115"/>
    </source>
</evidence>
<dbReference type="Pfam" id="PF13115">
    <property type="entry name" value="YtkA"/>
    <property type="match status" value="1"/>
</dbReference>
<dbReference type="HOGENOM" id="CLU_1980460_0_0_7"/>
<name>A0A060PSY5_HELPX</name>
<dbReference type="AlphaFoldDB" id="A0A060PSY5"/>
<sequence length="125" mass="13849">MKKLAALFLMSALGVMSLNAWEQTLKANDLEVKIKSVGNPIKGDNTFVLSPTLKGKALEKAIVRVQFMMPEMPGMPAMKEMAQVSEKNGLYEAKTNLSMNGTWQVRVDIKSKEGQVYRAKTSLDL</sequence>
<dbReference type="Proteomes" id="UP000031662">
    <property type="component" value="Chromosome"/>
</dbReference>
<accession>A0A060PSY5</accession>
<evidence type="ECO:0000256" key="1">
    <source>
        <dbReference type="SAM" id="SignalP"/>
    </source>
</evidence>
<reference evidence="3 4" key="1">
    <citation type="submission" date="2013-11" db="EMBL/GenBank/DDBJ databases">
        <title>Estimation of Helicobacter pylori bacteriophage ecology using H. pylori isolates.</title>
        <authorList>
            <person name="Uchiyama J."/>
            <person name="Takemura-Uchiyama I."/>
            <person name="Ujihara T."/>
            <person name="Matsuzaki S."/>
        </authorList>
    </citation>
    <scope>NUCLEOTIDE SEQUENCE [LARGE SCALE GENOMIC DNA]</scope>
    <source>
        <strain evidence="3 4">NY40</strain>
    </source>
</reference>
<dbReference type="EMBL" id="AP014523">
    <property type="protein sequence ID" value="BAO97338.1"/>
    <property type="molecule type" value="Genomic_DNA"/>
</dbReference>
<feature type="chain" id="PRO_5001589993" description="YtkA-like domain-containing protein" evidence="1">
    <location>
        <begin position="21"/>
        <end position="125"/>
    </location>
</feature>
<protein>
    <recommendedName>
        <fullName evidence="2">YtkA-like domain-containing protein</fullName>
    </recommendedName>
</protein>
<keyword evidence="1" id="KW-0732">Signal</keyword>
<feature type="domain" description="YtkA-like" evidence="2">
    <location>
        <begin position="25"/>
        <end position="107"/>
    </location>
</feature>
<proteinExistence type="predicted"/>
<gene>
    <name evidence="3" type="ORF">NY40_0315</name>
</gene>
<feature type="signal peptide" evidence="1">
    <location>
        <begin position="1"/>
        <end position="20"/>
    </location>
</feature>
<dbReference type="InterPro" id="IPR032693">
    <property type="entry name" value="YtkA-like_dom"/>
</dbReference>
<dbReference type="RefSeq" id="WP_000731599.1">
    <property type="nucleotide sequence ID" value="NZ_AP014523.1"/>
</dbReference>
<evidence type="ECO:0000313" key="3">
    <source>
        <dbReference type="EMBL" id="BAO97338.1"/>
    </source>
</evidence>
<organism evidence="3 4">
    <name type="scientific">Helicobacter pylori NY40</name>
    <dbReference type="NCBI Taxonomy" id="1426844"/>
    <lineage>
        <taxon>Bacteria</taxon>
        <taxon>Pseudomonadati</taxon>
        <taxon>Campylobacterota</taxon>
        <taxon>Epsilonproteobacteria</taxon>
        <taxon>Campylobacterales</taxon>
        <taxon>Helicobacteraceae</taxon>
        <taxon>Helicobacter</taxon>
    </lineage>
</organism>
<evidence type="ECO:0000313" key="4">
    <source>
        <dbReference type="Proteomes" id="UP000031662"/>
    </source>
</evidence>